<dbReference type="Pfam" id="PF01960">
    <property type="entry name" value="ArgJ"/>
    <property type="match status" value="1"/>
</dbReference>
<evidence type="ECO:0000256" key="3">
    <source>
        <dbReference type="ARBA" id="ARBA00022605"/>
    </source>
</evidence>
<dbReference type="InterPro" id="IPR016117">
    <property type="entry name" value="ArgJ-like_dom_sf"/>
</dbReference>
<keyword evidence="5 7" id="KW-0068">Autocatalytic cleavage</keyword>
<organism evidence="8 9">
    <name type="scientific">Methanobrevibacter olleyae</name>
    <dbReference type="NCBI Taxonomy" id="294671"/>
    <lineage>
        <taxon>Archaea</taxon>
        <taxon>Methanobacteriati</taxon>
        <taxon>Methanobacteriota</taxon>
        <taxon>Methanomada group</taxon>
        <taxon>Methanobacteria</taxon>
        <taxon>Methanobacteriales</taxon>
        <taxon>Methanobacteriaceae</taxon>
        <taxon>Methanobrevibacter</taxon>
    </lineage>
</organism>
<dbReference type="NCBIfam" id="TIGR00120">
    <property type="entry name" value="ArgJ"/>
    <property type="match status" value="1"/>
</dbReference>
<sequence>MKVIEGGICAVEGVRAAGSREGKYGLTVIESLDSAASAVFTSNKVVAAPIIHTKEMIKGGKISLVVANSGNANCFTGQDGIDDCDKTIEFASGITNIPSSEIATASTGVIGRKMPMDIILPLVEESISKLEHSAESSTDAAKSLMTTDTYHKEFAVETEIDGEKVTIGGITKGVGMIAPNMGTMLCFLATDAVMSSGMINKALKSAVNRSFNMIVVDGDQSTNDTAILMANGKSGVEVAKDGKINEDFQEALDFLCISLAKMMARDGEGASKFIECKVNGAKDENDAILASKSVISSSLVKSAIFGGDPNWGRIVAAVGYSGCEMNQDMISVSVNSDDGKEAILVDKGKILAFDGTDELNSAERIMQEKTVNIVVDLYQGDASATAWGCDLTYDYVKINAEYTT</sequence>
<dbReference type="AlphaFoldDB" id="A0A8T3VWN7"/>
<feature type="site" description="Involved in the stabilization of negative charge on the oxyanion by the formation of the oxyanion hole" evidence="7">
    <location>
        <position position="107"/>
    </location>
</feature>
<dbReference type="GO" id="GO:0005737">
    <property type="term" value="C:cytoplasm"/>
    <property type="evidence" value="ECO:0007669"/>
    <property type="project" value="UniProtKB-SubCell"/>
</dbReference>
<comment type="caution">
    <text evidence="8">The sequence shown here is derived from an EMBL/GenBank/DDBJ whole genome shotgun (WGS) entry which is preliminary data.</text>
</comment>
<feature type="binding site" evidence="7">
    <location>
        <position position="146"/>
    </location>
    <ligand>
        <name>substrate</name>
    </ligand>
</feature>
<dbReference type="InterPro" id="IPR002813">
    <property type="entry name" value="Arg_biosynth_ArgJ"/>
</dbReference>
<comment type="subcellular location">
    <subcellularLocation>
        <location evidence="7">Cytoplasm</location>
    </subcellularLocation>
</comment>
<feature type="binding site" evidence="7">
    <location>
        <position position="183"/>
    </location>
    <ligand>
        <name>substrate</name>
    </ligand>
</feature>
<name>A0A8T3VWN7_METOL</name>
<dbReference type="Gene3D" id="3.10.20.340">
    <property type="entry name" value="ArgJ beta chain, C-terminal domain"/>
    <property type="match status" value="1"/>
</dbReference>
<dbReference type="HAMAP" id="MF_01106">
    <property type="entry name" value="ArgJ"/>
    <property type="match status" value="1"/>
</dbReference>
<feature type="site" description="Involved in the stabilization of negative charge on the oxyanion by the formation of the oxyanion hole" evidence="7">
    <location>
        <position position="108"/>
    </location>
</feature>
<feature type="chain" id="PRO_5044352705" description="Glutamate N-acetyltransferase alpha chain" evidence="7">
    <location>
        <begin position="1"/>
        <end position="182"/>
    </location>
</feature>
<comment type="function">
    <text evidence="7">Catalyzes the transfer of the acetyl group from N(2)-acetylornithine to glutamate, forming N-acetylglutamate and L-ornithine.</text>
</comment>
<dbReference type="GO" id="GO:0004042">
    <property type="term" value="F:L-glutamate N-acetyltransferase activity"/>
    <property type="evidence" value="ECO:0007669"/>
    <property type="project" value="TreeGrafter"/>
</dbReference>
<feature type="binding site" evidence="7">
    <location>
        <position position="399"/>
    </location>
    <ligand>
        <name>substrate</name>
    </ligand>
</feature>
<dbReference type="GO" id="GO:0004358">
    <property type="term" value="F:L-glutamate N-acetyltransferase activity, acting on acetyl-L-ornithine as donor"/>
    <property type="evidence" value="ECO:0007669"/>
    <property type="project" value="UniProtKB-UniRule"/>
</dbReference>
<feature type="binding site" evidence="7">
    <location>
        <position position="172"/>
    </location>
    <ligand>
        <name>substrate</name>
    </ligand>
</feature>
<dbReference type="InterPro" id="IPR042195">
    <property type="entry name" value="ArgJ_beta_C"/>
</dbReference>
<dbReference type="Proteomes" id="UP000732619">
    <property type="component" value="Unassembled WGS sequence"/>
</dbReference>
<dbReference type="GO" id="GO:0006526">
    <property type="term" value="P:L-arginine biosynthetic process"/>
    <property type="evidence" value="ECO:0007669"/>
    <property type="project" value="UniProtKB-UniRule"/>
</dbReference>
<comment type="similarity">
    <text evidence="1 7">Belongs to the ArgJ family.</text>
</comment>
<comment type="subunit">
    <text evidence="7">Heterotetramer of two alpha and two beta chains.</text>
</comment>
<reference evidence="8" key="1">
    <citation type="submission" date="2019-04" db="EMBL/GenBank/DDBJ databases">
        <title>Evolution of Biomass-Degrading Anaerobic Consortia Revealed by Metagenomics.</title>
        <authorList>
            <person name="Peng X."/>
        </authorList>
    </citation>
    <scope>NUCLEOTIDE SEQUENCE</scope>
    <source>
        <strain evidence="8">SIG14</strain>
    </source>
</reference>
<keyword evidence="7" id="KW-0963">Cytoplasm</keyword>
<comment type="pathway">
    <text evidence="7">Amino-acid biosynthesis; L-arginine biosynthesis; L-ornithine and N-acetyl-L-glutamate from L-glutamate and N(2)-acetyl-L-ornithine (cyclic): step 1/1.</text>
</comment>
<dbReference type="Gene3D" id="3.30.2330.10">
    <property type="entry name" value="arginine biosynthesis bifunctional protein suprefamily"/>
    <property type="match status" value="1"/>
</dbReference>
<gene>
    <name evidence="7 8" type="primary">argJ</name>
    <name evidence="8" type="ORF">E7Z75_02805</name>
</gene>
<evidence type="ECO:0000313" key="8">
    <source>
        <dbReference type="EMBL" id="MBE6512069.1"/>
    </source>
</evidence>
<dbReference type="CDD" id="cd02152">
    <property type="entry name" value="OAT"/>
    <property type="match status" value="1"/>
</dbReference>
<evidence type="ECO:0000256" key="1">
    <source>
        <dbReference type="ARBA" id="ARBA00006774"/>
    </source>
</evidence>
<keyword evidence="3 7" id="KW-0028">Amino-acid biosynthesis</keyword>
<dbReference type="PANTHER" id="PTHR23100">
    <property type="entry name" value="ARGININE BIOSYNTHESIS BIFUNCTIONAL PROTEIN ARGJ"/>
    <property type="match status" value="1"/>
</dbReference>
<keyword evidence="6 7" id="KW-0012">Acyltransferase</keyword>
<feature type="binding site" evidence="7">
    <location>
        <position position="268"/>
    </location>
    <ligand>
        <name>substrate</name>
    </ligand>
</feature>
<feature type="binding site" evidence="7">
    <location>
        <position position="404"/>
    </location>
    <ligand>
        <name>substrate</name>
    </ligand>
</feature>
<dbReference type="EC" id="2.3.1.35" evidence="7"/>
<dbReference type="EMBL" id="SUTG01000007">
    <property type="protein sequence ID" value="MBE6512069.1"/>
    <property type="molecule type" value="Genomic_DNA"/>
</dbReference>
<dbReference type="Gene3D" id="3.60.70.12">
    <property type="entry name" value="L-amino peptidase D-ALA esterase/amidase"/>
    <property type="match status" value="1"/>
</dbReference>
<protein>
    <recommendedName>
        <fullName evidence="7">Glutamate N-acetyltransferase</fullName>
        <ecNumber evidence="7">2.3.1.35</ecNumber>
    </recommendedName>
    <alternativeName>
        <fullName evidence="7">Ornithine acetyltransferase</fullName>
        <shortName evidence="7">OATase</shortName>
    </alternativeName>
    <alternativeName>
        <fullName evidence="7">Ornithine transacetylase</fullName>
    </alternativeName>
    <component>
        <recommendedName>
            <fullName evidence="7">Glutamate N-acetyltransferase alpha chain</fullName>
        </recommendedName>
    </component>
    <component>
        <recommendedName>
            <fullName evidence="7">Glutamate N-acetyltransferase beta chain</fullName>
        </recommendedName>
    </component>
</protein>
<dbReference type="SUPFAM" id="SSF56266">
    <property type="entry name" value="DmpA/ArgJ-like"/>
    <property type="match status" value="1"/>
</dbReference>
<evidence type="ECO:0000313" key="9">
    <source>
        <dbReference type="Proteomes" id="UP000732619"/>
    </source>
</evidence>
<dbReference type="NCBIfam" id="NF003802">
    <property type="entry name" value="PRK05388.1"/>
    <property type="match status" value="1"/>
</dbReference>
<feature type="active site" description="Nucleophile" evidence="7">
    <location>
        <position position="183"/>
    </location>
</feature>
<dbReference type="FunFam" id="3.10.20.340:FF:000001">
    <property type="entry name" value="Arginine biosynthesis bifunctional protein ArgJ, chloroplastic"/>
    <property type="match status" value="1"/>
</dbReference>
<accession>A0A8T3VWN7</accession>
<keyword evidence="4 7" id="KW-0808">Transferase</keyword>
<proteinExistence type="inferred from homology"/>
<comment type="catalytic activity">
    <reaction evidence="7">
        <text>N(2)-acetyl-L-ornithine + L-glutamate = N-acetyl-L-glutamate + L-ornithine</text>
        <dbReference type="Rhea" id="RHEA:15349"/>
        <dbReference type="ChEBI" id="CHEBI:29985"/>
        <dbReference type="ChEBI" id="CHEBI:44337"/>
        <dbReference type="ChEBI" id="CHEBI:46911"/>
        <dbReference type="ChEBI" id="CHEBI:57805"/>
        <dbReference type="EC" id="2.3.1.35"/>
    </reaction>
</comment>
<evidence type="ECO:0000256" key="2">
    <source>
        <dbReference type="ARBA" id="ARBA00022571"/>
    </source>
</evidence>
<evidence type="ECO:0000256" key="4">
    <source>
        <dbReference type="ARBA" id="ARBA00022679"/>
    </source>
</evidence>
<evidence type="ECO:0000256" key="7">
    <source>
        <dbReference type="HAMAP-Rule" id="MF_01106"/>
    </source>
</evidence>
<evidence type="ECO:0000256" key="6">
    <source>
        <dbReference type="ARBA" id="ARBA00023315"/>
    </source>
</evidence>
<dbReference type="GO" id="GO:0006592">
    <property type="term" value="P:ornithine biosynthetic process"/>
    <property type="evidence" value="ECO:0007669"/>
    <property type="project" value="TreeGrafter"/>
</dbReference>
<dbReference type="PANTHER" id="PTHR23100:SF0">
    <property type="entry name" value="ARGININE BIOSYNTHESIS BIFUNCTIONAL PROTEIN ARGJ, MITOCHONDRIAL"/>
    <property type="match status" value="1"/>
</dbReference>
<keyword evidence="2 7" id="KW-0055">Arginine biosynthesis</keyword>
<evidence type="ECO:0000256" key="5">
    <source>
        <dbReference type="ARBA" id="ARBA00022813"/>
    </source>
</evidence>
<feature type="site" description="Cleavage; by autolysis" evidence="7">
    <location>
        <begin position="182"/>
        <end position="183"/>
    </location>
</feature>
<feature type="chain" id="PRO_5044352704" description="Glutamate N-acetyltransferase beta chain" evidence="7">
    <location>
        <begin position="183"/>
        <end position="404"/>
    </location>
</feature>